<keyword evidence="3" id="KW-0812">Transmembrane</keyword>
<organism evidence="7 8">
    <name type="scientific">Paenarthrobacter ureafaciens</name>
    <dbReference type="NCBI Taxonomy" id="37931"/>
    <lineage>
        <taxon>Bacteria</taxon>
        <taxon>Bacillati</taxon>
        <taxon>Actinomycetota</taxon>
        <taxon>Actinomycetes</taxon>
        <taxon>Micrococcales</taxon>
        <taxon>Micrococcaceae</taxon>
        <taxon>Paenarthrobacter</taxon>
    </lineage>
</organism>
<dbReference type="InterPro" id="IPR027417">
    <property type="entry name" value="P-loop_NTPase"/>
</dbReference>
<comment type="subcellular location">
    <subcellularLocation>
        <location evidence="1">Cell membrane</location>
        <topology evidence="1">Multi-pass membrane protein</topology>
    </subcellularLocation>
</comment>
<keyword evidence="2" id="KW-1003">Cell membrane</keyword>
<dbReference type="CDD" id="cd01127">
    <property type="entry name" value="TrwB_TraG_TraD_VirD4"/>
    <property type="match status" value="1"/>
</dbReference>
<evidence type="ECO:0000256" key="1">
    <source>
        <dbReference type="ARBA" id="ARBA00004651"/>
    </source>
</evidence>
<dbReference type="InterPro" id="IPR051539">
    <property type="entry name" value="T4SS-coupling_protein"/>
</dbReference>
<sequence>MNLALISKPKRKVAPAGALFIGLPLGRSVNGGKELWASLEDVGLVFAGPRTGKSTAYAVPFILAAQGPLLVTTNKNDLHHHTRAIREEMGRVFVADPECIATTEDQGWRVELLRDATTSRKANELADVFEATAGDGVEASVKSKGVDFFPQRAKALLAGLFLAASVSQGWTEKPHTYTGPKYFLRDITAWLAEPAAENPAPLEILDQTEFREVTAELVGIYSGDSPQERSGVFSTAQAFVKCLLDEQLMDWLNPRPGEEDGDGRLIFDARKFMEGNNTIYLLSTDDGPAKTLMTALTQSVIDEAQAKAKQQPRGRLAVPMVCVLDEAANVCPWPRLPKLYSFFGSQGILVWTFLQSYSQGVRVWGEHGMKALMEAANHRIYGGGNLPGPLLDLFSAAIGDYYYTTPGSPASKGSPAGPRQEHKDKIFDPSELQALPRGRAILLSSGNLSMLVRTVPWMAGPQKDAVEASVAKYDPKADQTLRAEMAEYKASLSDPNMTVGTAV</sequence>
<dbReference type="Pfam" id="PF12696">
    <property type="entry name" value="TraG-D_C"/>
    <property type="match status" value="1"/>
</dbReference>
<dbReference type="AlphaFoldDB" id="A0AAX3EQD7"/>
<dbReference type="SUPFAM" id="SSF52540">
    <property type="entry name" value="P-loop containing nucleoside triphosphate hydrolases"/>
    <property type="match status" value="1"/>
</dbReference>
<name>A0AAX3EQD7_PAEUR</name>
<dbReference type="Gene3D" id="3.40.50.300">
    <property type="entry name" value="P-loop containing nucleotide triphosphate hydrolases"/>
    <property type="match status" value="1"/>
</dbReference>
<keyword evidence="5" id="KW-0472">Membrane</keyword>
<reference evidence="7" key="1">
    <citation type="submission" date="2022-07" db="EMBL/GenBank/DDBJ databases">
        <authorList>
            <person name="Wu T."/>
        </authorList>
    </citation>
    <scope>NUCLEOTIDE SEQUENCE</scope>
    <source>
        <strain evidence="7">SD-1</strain>
        <plasmid evidence="7">unnamed7</plasmid>
    </source>
</reference>
<evidence type="ECO:0000256" key="4">
    <source>
        <dbReference type="ARBA" id="ARBA00022989"/>
    </source>
</evidence>
<evidence type="ECO:0000256" key="3">
    <source>
        <dbReference type="ARBA" id="ARBA00022692"/>
    </source>
</evidence>
<geneLocation type="plasmid" evidence="7 8">
    <name>unnamed7</name>
</geneLocation>
<evidence type="ECO:0000259" key="6">
    <source>
        <dbReference type="Pfam" id="PF12696"/>
    </source>
</evidence>
<keyword evidence="8" id="KW-1185">Reference proteome</keyword>
<dbReference type="PANTHER" id="PTHR37937:SF1">
    <property type="entry name" value="CONJUGATIVE TRANSFER: DNA TRANSPORT"/>
    <property type="match status" value="1"/>
</dbReference>
<dbReference type="RefSeq" id="WP_264398939.1">
    <property type="nucleotide sequence ID" value="NZ_CP101184.1"/>
</dbReference>
<dbReference type="InterPro" id="IPR032689">
    <property type="entry name" value="TraG-D_C"/>
</dbReference>
<evidence type="ECO:0000313" key="8">
    <source>
        <dbReference type="Proteomes" id="UP001163293"/>
    </source>
</evidence>
<protein>
    <submittedName>
        <fullName evidence="7">TraM recognition domain-containing protein</fullName>
    </submittedName>
</protein>
<accession>A0AAX3EQD7</accession>
<evidence type="ECO:0000256" key="2">
    <source>
        <dbReference type="ARBA" id="ARBA00022475"/>
    </source>
</evidence>
<dbReference type="Proteomes" id="UP001163293">
    <property type="component" value="Plasmid unnamed7"/>
</dbReference>
<keyword evidence="7" id="KW-0614">Plasmid</keyword>
<proteinExistence type="predicted"/>
<dbReference type="GO" id="GO:0005886">
    <property type="term" value="C:plasma membrane"/>
    <property type="evidence" value="ECO:0007669"/>
    <property type="project" value="UniProtKB-SubCell"/>
</dbReference>
<gene>
    <name evidence="7" type="ORF">NL394_24170</name>
</gene>
<evidence type="ECO:0000256" key="5">
    <source>
        <dbReference type="ARBA" id="ARBA00023136"/>
    </source>
</evidence>
<dbReference type="PANTHER" id="PTHR37937">
    <property type="entry name" value="CONJUGATIVE TRANSFER: DNA TRANSPORT"/>
    <property type="match status" value="1"/>
</dbReference>
<evidence type="ECO:0000313" key="7">
    <source>
        <dbReference type="EMBL" id="UYW00249.1"/>
    </source>
</evidence>
<feature type="domain" description="TraD/TraG TraM recognition site" evidence="6">
    <location>
        <begin position="319"/>
        <end position="437"/>
    </location>
</feature>
<keyword evidence="4" id="KW-1133">Transmembrane helix</keyword>
<dbReference type="EMBL" id="CP101192">
    <property type="protein sequence ID" value="UYW00249.1"/>
    <property type="molecule type" value="Genomic_DNA"/>
</dbReference>